<gene>
    <name evidence="2" type="ORF">HID58_043686</name>
</gene>
<accession>A0ABQ8BHF5</accession>
<evidence type="ECO:0000313" key="2">
    <source>
        <dbReference type="EMBL" id="KAH0904183.1"/>
    </source>
</evidence>
<keyword evidence="3" id="KW-1185">Reference proteome</keyword>
<name>A0ABQ8BHF5_BRANA</name>
<keyword evidence="1" id="KW-0812">Transmembrane</keyword>
<protein>
    <submittedName>
        <fullName evidence="2">Uncharacterized protein</fullName>
    </submittedName>
</protein>
<sequence length="79" mass="8805">DCGNGEICERSSIRLSNISNKCSEDDHTVNTWAGFVSMLPLFSAPLLMRIVIDSSLPLLLILSTLLYESFTLNYIHICV</sequence>
<dbReference type="Proteomes" id="UP000824890">
    <property type="component" value="Unassembled WGS sequence"/>
</dbReference>
<feature type="non-terminal residue" evidence="2">
    <location>
        <position position="79"/>
    </location>
</feature>
<comment type="caution">
    <text evidence="2">The sequence shown here is derived from an EMBL/GenBank/DDBJ whole genome shotgun (WGS) entry which is preliminary data.</text>
</comment>
<evidence type="ECO:0000256" key="1">
    <source>
        <dbReference type="SAM" id="Phobius"/>
    </source>
</evidence>
<keyword evidence="1" id="KW-0472">Membrane</keyword>
<keyword evidence="1" id="KW-1133">Transmembrane helix</keyword>
<feature type="transmembrane region" description="Helical" evidence="1">
    <location>
        <begin position="46"/>
        <end position="67"/>
    </location>
</feature>
<evidence type="ECO:0000313" key="3">
    <source>
        <dbReference type="Proteomes" id="UP000824890"/>
    </source>
</evidence>
<feature type="non-terminal residue" evidence="2">
    <location>
        <position position="1"/>
    </location>
</feature>
<dbReference type="EMBL" id="JAGKQM010000011">
    <property type="protein sequence ID" value="KAH0904183.1"/>
    <property type="molecule type" value="Genomic_DNA"/>
</dbReference>
<organism evidence="2 3">
    <name type="scientific">Brassica napus</name>
    <name type="common">Rape</name>
    <dbReference type="NCBI Taxonomy" id="3708"/>
    <lineage>
        <taxon>Eukaryota</taxon>
        <taxon>Viridiplantae</taxon>
        <taxon>Streptophyta</taxon>
        <taxon>Embryophyta</taxon>
        <taxon>Tracheophyta</taxon>
        <taxon>Spermatophyta</taxon>
        <taxon>Magnoliopsida</taxon>
        <taxon>eudicotyledons</taxon>
        <taxon>Gunneridae</taxon>
        <taxon>Pentapetalae</taxon>
        <taxon>rosids</taxon>
        <taxon>malvids</taxon>
        <taxon>Brassicales</taxon>
        <taxon>Brassicaceae</taxon>
        <taxon>Brassiceae</taxon>
        <taxon>Brassica</taxon>
    </lineage>
</organism>
<reference evidence="2 3" key="1">
    <citation type="submission" date="2021-05" db="EMBL/GenBank/DDBJ databases">
        <title>Genome Assembly of Synthetic Allotetraploid Brassica napus Reveals Homoeologous Exchanges between Subgenomes.</title>
        <authorList>
            <person name="Davis J.T."/>
        </authorList>
    </citation>
    <scope>NUCLEOTIDE SEQUENCE [LARGE SCALE GENOMIC DNA]</scope>
    <source>
        <strain evidence="3">cv. Da-Ae</strain>
        <tissue evidence="2">Seedling</tissue>
    </source>
</reference>
<proteinExistence type="predicted"/>